<dbReference type="InterPro" id="IPR021660">
    <property type="entry name" value="DUF3253"/>
</dbReference>
<keyword evidence="2" id="KW-1185">Reference proteome</keyword>
<evidence type="ECO:0000313" key="2">
    <source>
        <dbReference type="Proteomes" id="UP001324427"/>
    </source>
</evidence>
<protein>
    <submittedName>
        <fullName evidence="1">Uncharacterized protein</fullName>
    </submittedName>
</protein>
<sequence>MHSTDAAHNPALRAHFITLLDTTEPPGSFKASEVALLLTPKELFVLGYENATEAMPAIIELAFELREFGDCDILKKGKVLGEDVTAFDIEGGVRIRRRGMRFDDGDRMAEYLE</sequence>
<reference evidence="1 2" key="1">
    <citation type="submission" date="2021-11" db="EMBL/GenBank/DDBJ databases">
        <title>Black yeast isolated from Biological Soil Crust.</title>
        <authorList>
            <person name="Kurbessoian T."/>
        </authorList>
    </citation>
    <scope>NUCLEOTIDE SEQUENCE [LARGE SCALE GENOMIC DNA]</scope>
    <source>
        <strain evidence="1 2">CCFEE 5522</strain>
    </source>
</reference>
<dbReference type="Gene3D" id="1.10.10.10">
    <property type="entry name" value="Winged helix-like DNA-binding domain superfamily/Winged helix DNA-binding domain"/>
    <property type="match status" value="1"/>
</dbReference>
<proteinExistence type="predicted"/>
<dbReference type="Pfam" id="PF11625">
    <property type="entry name" value="DUF3253"/>
    <property type="match status" value="1"/>
</dbReference>
<dbReference type="InterPro" id="IPR036388">
    <property type="entry name" value="WH-like_DNA-bd_sf"/>
</dbReference>
<evidence type="ECO:0000313" key="1">
    <source>
        <dbReference type="EMBL" id="KAK4541473.1"/>
    </source>
</evidence>
<gene>
    <name evidence="1" type="ORF">LTR36_007919</name>
</gene>
<comment type="caution">
    <text evidence="1">The sequence shown here is derived from an EMBL/GenBank/DDBJ whole genome shotgun (WGS) entry which is preliminary data.</text>
</comment>
<name>A0AAV9J954_9PEZI</name>
<accession>A0AAV9J954</accession>
<organism evidence="1 2">
    <name type="scientific">Oleoguttula mirabilis</name>
    <dbReference type="NCBI Taxonomy" id="1507867"/>
    <lineage>
        <taxon>Eukaryota</taxon>
        <taxon>Fungi</taxon>
        <taxon>Dikarya</taxon>
        <taxon>Ascomycota</taxon>
        <taxon>Pezizomycotina</taxon>
        <taxon>Dothideomycetes</taxon>
        <taxon>Dothideomycetidae</taxon>
        <taxon>Mycosphaerellales</taxon>
        <taxon>Teratosphaeriaceae</taxon>
        <taxon>Oleoguttula</taxon>
    </lineage>
</organism>
<dbReference type="Proteomes" id="UP001324427">
    <property type="component" value="Unassembled WGS sequence"/>
</dbReference>
<dbReference type="AlphaFoldDB" id="A0AAV9J954"/>
<dbReference type="EMBL" id="JAVFHQ010000052">
    <property type="protein sequence ID" value="KAK4541473.1"/>
    <property type="molecule type" value="Genomic_DNA"/>
</dbReference>